<dbReference type="Ensembl" id="ENSGMOT00000035873.1">
    <property type="protein sequence ID" value="ENSGMOP00000043165.1"/>
    <property type="gene ID" value="ENSGMOG00000012375.2"/>
</dbReference>
<dbReference type="Proteomes" id="UP000694546">
    <property type="component" value="Chromosome 14"/>
</dbReference>
<dbReference type="GO" id="GO:0046872">
    <property type="term" value="F:metal ion binding"/>
    <property type="evidence" value="ECO:0007669"/>
    <property type="project" value="UniProtKB-KW"/>
</dbReference>
<keyword evidence="7" id="KW-0479">Metal-binding</keyword>
<evidence type="ECO:0000313" key="9">
    <source>
        <dbReference type="Proteomes" id="UP000694546"/>
    </source>
</evidence>
<proteinExistence type="inferred from homology"/>
<evidence type="ECO:0000256" key="7">
    <source>
        <dbReference type="PIRSR" id="PIRSR605076-3"/>
    </source>
</evidence>
<organism evidence="8 9">
    <name type="scientific">Gadus morhua</name>
    <name type="common">Atlantic cod</name>
    <dbReference type="NCBI Taxonomy" id="8049"/>
    <lineage>
        <taxon>Eukaryota</taxon>
        <taxon>Metazoa</taxon>
        <taxon>Chordata</taxon>
        <taxon>Craniata</taxon>
        <taxon>Vertebrata</taxon>
        <taxon>Euteleostomi</taxon>
        <taxon>Actinopterygii</taxon>
        <taxon>Neopterygii</taxon>
        <taxon>Teleostei</taxon>
        <taxon>Neoteleostei</taxon>
        <taxon>Acanthomorphata</taxon>
        <taxon>Zeiogadaria</taxon>
        <taxon>Gadariae</taxon>
        <taxon>Gadiformes</taxon>
        <taxon>Gadoidei</taxon>
        <taxon>Gadidae</taxon>
        <taxon>Gadus</taxon>
    </lineage>
</organism>
<reference evidence="8" key="1">
    <citation type="submission" date="2025-08" db="UniProtKB">
        <authorList>
            <consortium name="Ensembl"/>
        </authorList>
    </citation>
    <scope>IDENTIFICATION</scope>
</reference>
<feature type="binding site" evidence="6">
    <location>
        <position position="345"/>
    </location>
    <ligand>
        <name>an alpha-L-fucosyl-(1-&gt;2)-beta-D-galactosyl derivative</name>
        <dbReference type="ChEBI" id="CHEBI:140327"/>
    </ligand>
</feature>
<dbReference type="InterPro" id="IPR029044">
    <property type="entry name" value="Nucleotide-diphossugar_trans"/>
</dbReference>
<feature type="binding site" evidence="6">
    <location>
        <position position="274"/>
    </location>
    <ligand>
        <name>an alpha-L-fucosyl-(1-&gt;2)-beta-D-galactosyl derivative</name>
        <dbReference type="ChEBI" id="CHEBI:140327"/>
    </ligand>
</feature>
<name>A0A8C5B8R3_GADMO</name>
<evidence type="ECO:0000256" key="6">
    <source>
        <dbReference type="PIRSR" id="PIRSR605076-2"/>
    </source>
</evidence>
<dbReference type="GO" id="GO:0031982">
    <property type="term" value="C:vesicle"/>
    <property type="evidence" value="ECO:0007669"/>
    <property type="project" value="TreeGrafter"/>
</dbReference>
<comment type="subcellular location">
    <subcellularLocation>
        <location evidence="1">Membrane</location>
        <topology evidence="1">Single-pass type II membrane protein</topology>
    </subcellularLocation>
</comment>
<dbReference type="GO" id="GO:0005975">
    <property type="term" value="P:carbohydrate metabolic process"/>
    <property type="evidence" value="ECO:0007669"/>
    <property type="project" value="InterPro"/>
</dbReference>
<evidence type="ECO:0000256" key="5">
    <source>
        <dbReference type="PIRSR" id="PIRSR605076-1"/>
    </source>
</evidence>
<dbReference type="PANTHER" id="PTHR10462:SF49">
    <property type="entry name" value="GLOBOSIDE ALPHA-1,3-N-ACETYLGALACTOSAMINYLTRANSFERASE 1"/>
    <property type="match status" value="1"/>
</dbReference>
<dbReference type="Pfam" id="PF03414">
    <property type="entry name" value="Glyco_transf_6"/>
    <property type="match status" value="1"/>
</dbReference>
<feature type="binding site" evidence="6">
    <location>
        <begin position="252"/>
        <end position="254"/>
    </location>
    <ligand>
        <name>UDP-N-acetyl-alpha-D-galactosamine</name>
        <dbReference type="ChEBI" id="CHEBI:67138"/>
    </ligand>
</feature>
<evidence type="ECO:0000256" key="3">
    <source>
        <dbReference type="ARBA" id="ARBA00022676"/>
    </source>
</evidence>
<comment type="cofactor">
    <cofactor evidence="7">
        <name>Mn(2+)</name>
        <dbReference type="ChEBI" id="CHEBI:29035"/>
    </cofactor>
    <text evidence="7">Binds 1 Mn(2+) ion per subunit.</text>
</comment>
<keyword evidence="9" id="KW-1185">Reference proteome</keyword>
<feature type="active site" description="Nucleophile" evidence="5">
    <location>
        <position position="345"/>
    </location>
</feature>
<feature type="binding site" evidence="7">
    <location>
        <position position="252"/>
    </location>
    <ligand>
        <name>Mn(2+)</name>
        <dbReference type="ChEBI" id="CHEBI:29035"/>
    </ligand>
</feature>
<evidence type="ECO:0000256" key="4">
    <source>
        <dbReference type="ARBA" id="ARBA00022679"/>
    </source>
</evidence>
<dbReference type="SUPFAM" id="SSF53448">
    <property type="entry name" value="Nucleotide-diphospho-sugar transferases"/>
    <property type="match status" value="1"/>
</dbReference>
<dbReference type="AlphaFoldDB" id="A0A8C5B8R3"/>
<dbReference type="GeneTree" id="ENSGT00950000182858"/>
<sequence>MGVPGYTASFTFLNKKKHPAVGCPSIGAFFSGNIGVLHGESGHGTVTPASYHELKTGAIPSIASWHNLYWYCMSSGFCMQWCASVISMSAIDPGPSCSMNKSILECVTLTSMLGSWGLHRRRMDVNPVTNWNAPLVWEGTFDPVVIDSIYKRMDPRIAVIVFAVGKYTRFLKGFLESGEKHFMVDFKLTYYIFTDHVDEVPKIDQAMGRKITILPVPSATRWQDVVLGRMKYATIAIDQQIRNQSDYIFMMDIDSLFHGRVGAESLSRMSAVLHRGYYKDETRKKFPYERRPQSQAYIPMDEGDYYYSAAVWGGYLEDMYKLVRYCYEQSEIDSKNNIEAVWQEESHLNKYLLHNKPTKVLSPEYLWSDYDRKPEDIKVVRISQLVKNYAEVRPNGGH</sequence>
<dbReference type="GO" id="GO:0005794">
    <property type="term" value="C:Golgi apparatus"/>
    <property type="evidence" value="ECO:0007669"/>
    <property type="project" value="TreeGrafter"/>
</dbReference>
<dbReference type="Gene3D" id="3.90.550.10">
    <property type="entry name" value="Spore Coat Polysaccharide Biosynthesis Protein SpsA, Chain A"/>
    <property type="match status" value="1"/>
</dbReference>
<evidence type="ECO:0000256" key="1">
    <source>
        <dbReference type="ARBA" id="ARBA00004606"/>
    </source>
</evidence>
<dbReference type="PANTHER" id="PTHR10462">
    <property type="entry name" value="GLYCOSYLTRANSFERASE-RELATED"/>
    <property type="match status" value="1"/>
</dbReference>
<accession>A0A8C5B8R3</accession>
<comment type="similarity">
    <text evidence="2">Belongs to the glycosyltransferase 6 family.</text>
</comment>
<dbReference type="GO" id="GO:0016020">
    <property type="term" value="C:membrane"/>
    <property type="evidence" value="ECO:0007669"/>
    <property type="project" value="UniProtKB-SubCell"/>
</dbReference>
<evidence type="ECO:0000313" key="8">
    <source>
        <dbReference type="Ensembl" id="ENSGMOP00000043165.1"/>
    </source>
</evidence>
<feature type="binding site" evidence="6">
    <location>
        <begin position="162"/>
        <end position="164"/>
    </location>
    <ligand>
        <name>UDP-N-acetyl-alpha-D-galactosamine</name>
        <dbReference type="ChEBI" id="CHEBI:67138"/>
    </ligand>
</feature>
<protein>
    <submittedName>
        <fullName evidence="8">Globoside alpha-1,3-N-acetylgalactosaminyltransferase 1-like</fullName>
    </submittedName>
</protein>
<evidence type="ECO:0000256" key="2">
    <source>
        <dbReference type="ARBA" id="ARBA00010413"/>
    </source>
</evidence>
<gene>
    <name evidence="8" type="primary">LOC115558980</name>
</gene>
<feature type="binding site" evidence="6">
    <location>
        <position position="167"/>
    </location>
    <ligand>
        <name>UDP-N-acetyl-alpha-D-galactosamine</name>
        <dbReference type="ChEBI" id="CHEBI:67138"/>
    </ligand>
</feature>
<dbReference type="GO" id="GO:0016758">
    <property type="term" value="F:hexosyltransferase activity"/>
    <property type="evidence" value="ECO:0007669"/>
    <property type="project" value="InterPro"/>
</dbReference>
<keyword evidence="3" id="KW-0328">Glycosyltransferase</keyword>
<dbReference type="InterPro" id="IPR005076">
    <property type="entry name" value="Glyco_trans_6"/>
</dbReference>
<feature type="binding site" evidence="7">
    <location>
        <position position="254"/>
    </location>
    <ligand>
        <name>Mn(2+)</name>
        <dbReference type="ChEBI" id="CHEBI:29035"/>
    </ligand>
</feature>
<reference evidence="8" key="2">
    <citation type="submission" date="2025-09" db="UniProtKB">
        <authorList>
            <consortium name="Ensembl"/>
        </authorList>
    </citation>
    <scope>IDENTIFICATION</scope>
</reference>
<keyword evidence="4" id="KW-0808">Transferase</keyword>
<keyword evidence="7" id="KW-0464">Manganese</keyword>